<dbReference type="InterPro" id="IPR021446">
    <property type="entry name" value="DUF3096"/>
</dbReference>
<name>A0ABY1ZE87_9GAMM</name>
<reference evidence="2 3" key="1">
    <citation type="submission" date="2019-02" db="EMBL/GenBank/DDBJ databases">
        <title>Marinobacter halodurans sp. nov., a marine bacterium isolated from sea tidal flat.</title>
        <authorList>
            <person name="Yoo Y."/>
            <person name="Lee D.W."/>
            <person name="Kim B.S."/>
            <person name="Kim J.-J."/>
        </authorList>
    </citation>
    <scope>NUCLEOTIDE SEQUENCE [LARGE SCALE GENOMIC DNA]</scope>
    <source>
        <strain evidence="2 3">YJ-S3-2</strain>
    </source>
</reference>
<dbReference type="Pfam" id="PF11295">
    <property type="entry name" value="DUF3096"/>
    <property type="match status" value="1"/>
</dbReference>
<feature type="transmembrane region" description="Helical" evidence="1">
    <location>
        <begin position="25"/>
        <end position="44"/>
    </location>
</feature>
<keyword evidence="1" id="KW-0812">Transmembrane</keyword>
<evidence type="ECO:0000256" key="1">
    <source>
        <dbReference type="SAM" id="Phobius"/>
    </source>
</evidence>
<sequence>MTIHLEAAPLITLGAGLAILFFPRLLNYIVAFYLIVLGILGLLGQGF</sequence>
<accession>A0ABY1ZE87</accession>
<dbReference type="EMBL" id="SJDL01000051">
    <property type="protein sequence ID" value="TBW48220.1"/>
    <property type="molecule type" value="Genomic_DNA"/>
</dbReference>
<dbReference type="RefSeq" id="WP_131483945.1">
    <property type="nucleotide sequence ID" value="NZ_SJDL01000051.1"/>
</dbReference>
<organism evidence="2 3">
    <name type="scientific">Marinobacter halodurans</name>
    <dbReference type="NCBI Taxonomy" id="2528979"/>
    <lineage>
        <taxon>Bacteria</taxon>
        <taxon>Pseudomonadati</taxon>
        <taxon>Pseudomonadota</taxon>
        <taxon>Gammaproteobacteria</taxon>
        <taxon>Pseudomonadales</taxon>
        <taxon>Marinobacteraceae</taxon>
        <taxon>Marinobacter</taxon>
    </lineage>
</organism>
<keyword evidence="3" id="KW-1185">Reference proteome</keyword>
<comment type="caution">
    <text evidence="2">The sequence shown here is derived from an EMBL/GenBank/DDBJ whole genome shotgun (WGS) entry which is preliminary data.</text>
</comment>
<protein>
    <submittedName>
        <fullName evidence="2">DUF3096 domain-containing protein</fullName>
    </submittedName>
</protein>
<evidence type="ECO:0000313" key="3">
    <source>
        <dbReference type="Proteomes" id="UP000313645"/>
    </source>
</evidence>
<proteinExistence type="predicted"/>
<evidence type="ECO:0000313" key="2">
    <source>
        <dbReference type="EMBL" id="TBW48220.1"/>
    </source>
</evidence>
<keyword evidence="1" id="KW-0472">Membrane</keyword>
<dbReference type="Proteomes" id="UP000313645">
    <property type="component" value="Unassembled WGS sequence"/>
</dbReference>
<gene>
    <name evidence="2" type="ORF">EZI54_21530</name>
</gene>
<keyword evidence="1" id="KW-1133">Transmembrane helix</keyword>